<keyword evidence="3" id="KW-0862">Zinc</keyword>
<dbReference type="InterPro" id="IPR019787">
    <property type="entry name" value="Znf_PHD-finger"/>
</dbReference>
<dbReference type="EMBL" id="JAODAN010000002">
    <property type="protein sequence ID" value="KAK1926395.1"/>
    <property type="molecule type" value="Genomic_DNA"/>
</dbReference>
<dbReference type="AlphaFoldDB" id="A0AAD9FUH2"/>
<dbReference type="InterPro" id="IPR013083">
    <property type="entry name" value="Znf_RING/FYVE/PHD"/>
</dbReference>
<dbReference type="SMART" id="SM00249">
    <property type="entry name" value="PHD"/>
    <property type="match status" value="3"/>
</dbReference>
<dbReference type="CDD" id="cd15571">
    <property type="entry name" value="ePHD"/>
    <property type="match status" value="1"/>
</dbReference>
<comment type="caution">
    <text evidence="9">The sequence shown here is derived from an EMBL/GenBank/DDBJ whole genome shotgun (WGS) entry which is preliminary data.</text>
</comment>
<feature type="domain" description="PHD-type" evidence="6">
    <location>
        <begin position="182"/>
        <end position="234"/>
    </location>
</feature>
<evidence type="ECO:0000256" key="4">
    <source>
        <dbReference type="PROSITE-ProRule" id="PRU00146"/>
    </source>
</evidence>
<dbReference type="GO" id="GO:0036205">
    <property type="term" value="P:histone catabolic process"/>
    <property type="evidence" value="ECO:0007669"/>
    <property type="project" value="TreeGrafter"/>
</dbReference>
<protein>
    <submittedName>
        <fullName evidence="9">Uncharacterized protein</fullName>
    </submittedName>
</protein>
<dbReference type="PROSITE" id="PS51805">
    <property type="entry name" value="EPHD"/>
    <property type="match status" value="1"/>
</dbReference>
<dbReference type="InterPro" id="IPR029617">
    <property type="entry name" value="Snt2"/>
</dbReference>
<gene>
    <name evidence="9" type="ORF">DB88DRAFT_544610</name>
</gene>
<evidence type="ECO:0000259" key="8">
    <source>
        <dbReference type="PROSITE" id="PS51805"/>
    </source>
</evidence>
<dbReference type="InterPro" id="IPR011011">
    <property type="entry name" value="Znf_FYVE_PHD"/>
</dbReference>
<dbReference type="SMART" id="SM00439">
    <property type="entry name" value="BAH"/>
    <property type="match status" value="1"/>
</dbReference>
<dbReference type="PROSITE" id="PS01359">
    <property type="entry name" value="ZF_PHD_1"/>
    <property type="match status" value="1"/>
</dbReference>
<dbReference type="Proteomes" id="UP001182556">
    <property type="component" value="Unassembled WGS sequence"/>
</dbReference>
<dbReference type="GO" id="GO:0003682">
    <property type="term" value="F:chromatin binding"/>
    <property type="evidence" value="ECO:0007669"/>
    <property type="project" value="InterPro"/>
</dbReference>
<dbReference type="Pfam" id="PF13832">
    <property type="entry name" value="zf-HC5HC2H_2"/>
    <property type="match status" value="1"/>
</dbReference>
<accession>A0AAD9FUH2</accession>
<dbReference type="Pfam" id="PF01426">
    <property type="entry name" value="BAH"/>
    <property type="match status" value="1"/>
</dbReference>
<dbReference type="Pfam" id="PF13831">
    <property type="entry name" value="PHD_2"/>
    <property type="match status" value="1"/>
</dbReference>
<feature type="region of interest" description="Disordered" evidence="5">
    <location>
        <begin position="574"/>
        <end position="599"/>
    </location>
</feature>
<evidence type="ECO:0000259" key="7">
    <source>
        <dbReference type="PROSITE" id="PS51038"/>
    </source>
</evidence>
<dbReference type="PANTHER" id="PTHR47672">
    <property type="entry name" value="E3 UBIQUITIN-PROTEIN LIGASE SNT2"/>
    <property type="match status" value="1"/>
</dbReference>
<dbReference type="Gene3D" id="3.30.40.10">
    <property type="entry name" value="Zinc/RING finger domain, C3HC4 (zinc finger)"/>
    <property type="match status" value="1"/>
</dbReference>
<dbReference type="InterPro" id="IPR034732">
    <property type="entry name" value="EPHD"/>
</dbReference>
<proteinExistence type="predicted"/>
<dbReference type="InterPro" id="IPR043151">
    <property type="entry name" value="BAH_sf"/>
</dbReference>
<evidence type="ECO:0000256" key="5">
    <source>
        <dbReference type="SAM" id="MobiDB-lite"/>
    </source>
</evidence>
<evidence type="ECO:0000256" key="3">
    <source>
        <dbReference type="ARBA" id="ARBA00022833"/>
    </source>
</evidence>
<evidence type="ECO:0000256" key="2">
    <source>
        <dbReference type="ARBA" id="ARBA00022771"/>
    </source>
</evidence>
<evidence type="ECO:0000313" key="9">
    <source>
        <dbReference type="EMBL" id="KAK1926395.1"/>
    </source>
</evidence>
<dbReference type="Gene3D" id="2.30.30.490">
    <property type="match status" value="1"/>
</dbReference>
<dbReference type="PROSITE" id="PS51038">
    <property type="entry name" value="BAH"/>
    <property type="match status" value="1"/>
</dbReference>
<feature type="compositionally biased region" description="Basic and acidic residues" evidence="5">
    <location>
        <begin position="574"/>
        <end position="587"/>
    </location>
</feature>
<reference evidence="9" key="1">
    <citation type="submission" date="2023-02" db="EMBL/GenBank/DDBJ databases">
        <title>Identification and recombinant expression of a fungal hydrolase from Papiliotrema laurentii that hydrolyzes apple cutin and clears colloidal polyester polyurethane.</title>
        <authorList>
            <consortium name="DOE Joint Genome Institute"/>
            <person name="Roman V.A."/>
            <person name="Bojanowski C."/>
            <person name="Crable B.R."/>
            <person name="Wagner D.N."/>
            <person name="Hung C.S."/>
            <person name="Nadeau L.J."/>
            <person name="Schratz L."/>
            <person name="Haridas S."/>
            <person name="Pangilinan J."/>
            <person name="Lipzen A."/>
            <person name="Na H."/>
            <person name="Yan M."/>
            <person name="Ng V."/>
            <person name="Grigoriev I.V."/>
            <person name="Spatafora J.W."/>
            <person name="Barlow D."/>
            <person name="Biffinger J."/>
            <person name="Kelley-Loughnane N."/>
            <person name="Varaljay V.A."/>
            <person name="Crookes-Goodson W.J."/>
        </authorList>
    </citation>
    <scope>NUCLEOTIDE SEQUENCE</scope>
    <source>
        <strain evidence="9">5307AH</strain>
    </source>
</reference>
<dbReference type="SUPFAM" id="SSF57903">
    <property type="entry name" value="FYVE/PHD zinc finger"/>
    <property type="match status" value="2"/>
</dbReference>
<dbReference type="GO" id="GO:0048189">
    <property type="term" value="C:Lid2 complex"/>
    <property type="evidence" value="ECO:0007669"/>
    <property type="project" value="TreeGrafter"/>
</dbReference>
<dbReference type="Pfam" id="PF00628">
    <property type="entry name" value="PHD"/>
    <property type="match status" value="1"/>
</dbReference>
<keyword evidence="1" id="KW-0479">Metal-binding</keyword>
<evidence type="ECO:0000259" key="6">
    <source>
        <dbReference type="PROSITE" id="PS50016"/>
    </source>
</evidence>
<dbReference type="GO" id="GO:0008270">
    <property type="term" value="F:zinc ion binding"/>
    <property type="evidence" value="ECO:0007669"/>
    <property type="project" value="UniProtKB-KW"/>
</dbReference>
<dbReference type="CDD" id="cd15497">
    <property type="entry name" value="PHD1_Snt2p_like"/>
    <property type="match status" value="1"/>
</dbReference>
<name>A0AAD9FUH2_PAPLA</name>
<keyword evidence="2 4" id="KW-0863">Zinc-finger</keyword>
<keyword evidence="10" id="KW-1185">Reference proteome</keyword>
<sequence>MVISYSPSSAKLLNGETVFVNDHVYVSLPWSERDGTPYIIARIIELLPPNSTPKKGSRLSSSAEASVRLSMYYRPSDISGRNVSDFRLLLAAIHTDVQPLSNVRGKCYVRHKDRIDDLISWKRMPDHFYFIKYFDPYIKREYEVLRTENVTNIPPNVRETLLKRYEYLITEREMVSDLTDTFRSCCICSQWAASQESVRCEECKKHYHMSCLTPPLLAKPAKGYFWVCLPCSLQRKKDIEDQKYHYGNGTVSKAKQTAKVKEKKVDDAQRPDVSHRGWPWRYFGLYTVVQDTLDPDDPIFPKAATRVGVRYQANVMPWEEQQAAEAHHGFGDAEAGPSRHLGVERGHDIGERKHESTYEVICTPSPELEIYMDQVRAMKNIPVPAYDVARLDMAVLAFTRMGSEKALRHMASTRLADYKPIVFTDKETAVFEAELEENGGLDAHKTAKALGKRPAEVLRFSYIWKNKKLKAENEALRAHLKVHAAHARQNKTLGAPSLGRIRAKADPDASDDEVSLYNASYVSANKMQCAACSTKTSKAWWRCPRTVHGTAMCESCGANYRKYGVISFVKAEDSKKPDKKDSKKKADATGSGSATPVPPAPPKLPPCACCRRMEPKSSMARCKTCTFSVHSGCYGIAPQDMGPEWECELCANVRLEETNLDCRCVLCPKEATANVLANKSKSRKAPAGFDLLSALKPTEGLRWAHILCSVWIPEVVYTNALTFKTVENIMAVPTSTWSATCTLCHQQSGAKISCGICEGAFHASCAWQMGYKFGFGFSLAPPTKKDVPAPIVVRFKEEEGVMTPQCFCRSHDLEGRAIYEMHEIDPEQNETALQIYTAAYKASHHDDSFALIRKAKRLEDAMPKIEYVPSPRQCYQCHVDVSPLWHEVDRSKLDDWRGSEDMKMEVDGESGEENASGGQVYTCHRCWYGMASE</sequence>
<feature type="domain" description="BAH" evidence="7">
    <location>
        <begin position="16"/>
        <end position="145"/>
    </location>
</feature>
<feature type="domain" description="PHD-type" evidence="8">
    <location>
        <begin position="661"/>
        <end position="784"/>
    </location>
</feature>
<dbReference type="InterPro" id="IPR001965">
    <property type="entry name" value="Znf_PHD"/>
</dbReference>
<dbReference type="PROSITE" id="PS50016">
    <property type="entry name" value="ZF_PHD_2"/>
    <property type="match status" value="1"/>
</dbReference>
<dbReference type="InterPro" id="IPR001025">
    <property type="entry name" value="BAH_dom"/>
</dbReference>
<evidence type="ECO:0000313" key="10">
    <source>
        <dbReference type="Proteomes" id="UP001182556"/>
    </source>
</evidence>
<dbReference type="GO" id="GO:0004842">
    <property type="term" value="F:ubiquitin-protein transferase activity"/>
    <property type="evidence" value="ECO:0007669"/>
    <property type="project" value="TreeGrafter"/>
</dbReference>
<evidence type="ECO:0000256" key="1">
    <source>
        <dbReference type="ARBA" id="ARBA00022723"/>
    </source>
</evidence>
<organism evidence="9 10">
    <name type="scientific">Papiliotrema laurentii</name>
    <name type="common">Cryptococcus laurentii</name>
    <dbReference type="NCBI Taxonomy" id="5418"/>
    <lineage>
        <taxon>Eukaryota</taxon>
        <taxon>Fungi</taxon>
        <taxon>Dikarya</taxon>
        <taxon>Basidiomycota</taxon>
        <taxon>Agaricomycotina</taxon>
        <taxon>Tremellomycetes</taxon>
        <taxon>Tremellales</taxon>
        <taxon>Rhynchogastremaceae</taxon>
        <taxon>Papiliotrema</taxon>
    </lineage>
</organism>
<dbReference type="InterPro" id="IPR019786">
    <property type="entry name" value="Zinc_finger_PHD-type_CS"/>
</dbReference>
<dbReference type="PANTHER" id="PTHR47672:SF1">
    <property type="entry name" value="E3 UBIQUITIN-PROTEIN LIGASE SNT2"/>
    <property type="match status" value="1"/>
</dbReference>